<dbReference type="RefSeq" id="WP_183960488.1">
    <property type="nucleotide sequence ID" value="NZ_JACHHP010000002.1"/>
</dbReference>
<feature type="domain" description="Bacterial Ig-like" evidence="12">
    <location>
        <begin position="1262"/>
        <end position="1329"/>
    </location>
</feature>
<dbReference type="Gene3D" id="2.60.40.10">
    <property type="entry name" value="Immunoglobulins"/>
    <property type="match status" value="3"/>
</dbReference>
<keyword evidence="10" id="KW-0865">Zymogen</keyword>
<dbReference type="SUPFAM" id="SSF55486">
    <property type="entry name" value="Metalloproteases ('zincins'), catalytic domain"/>
    <property type="match status" value="1"/>
</dbReference>
<evidence type="ECO:0000256" key="8">
    <source>
        <dbReference type="ARBA" id="ARBA00022833"/>
    </source>
</evidence>
<keyword evidence="11" id="KW-0732">Signal</keyword>
<name>A0A7W8G1T5_9GAMM</name>
<evidence type="ECO:0000256" key="6">
    <source>
        <dbReference type="ARBA" id="ARBA00022723"/>
    </source>
</evidence>
<dbReference type="PANTHER" id="PTHR33478">
    <property type="entry name" value="EXTRACELLULAR METALLOPROTEINASE MEP"/>
    <property type="match status" value="1"/>
</dbReference>
<dbReference type="GO" id="GO:0005615">
    <property type="term" value="C:extracellular space"/>
    <property type="evidence" value="ECO:0007669"/>
    <property type="project" value="InterPro"/>
</dbReference>
<dbReference type="Gene3D" id="2.60.120.260">
    <property type="entry name" value="Galactose-binding domain-like"/>
    <property type="match status" value="1"/>
</dbReference>
<dbReference type="GO" id="GO:0004222">
    <property type="term" value="F:metalloendopeptidase activity"/>
    <property type="evidence" value="ECO:0007669"/>
    <property type="project" value="InterPro"/>
</dbReference>
<dbReference type="GO" id="GO:0008270">
    <property type="term" value="F:zinc ion binding"/>
    <property type="evidence" value="ECO:0007669"/>
    <property type="project" value="InterPro"/>
</dbReference>
<dbReference type="InterPro" id="IPR050371">
    <property type="entry name" value="Fungal_virulence_M36"/>
</dbReference>
<evidence type="ECO:0000256" key="10">
    <source>
        <dbReference type="ARBA" id="ARBA00023145"/>
    </source>
</evidence>
<evidence type="ECO:0000256" key="2">
    <source>
        <dbReference type="ARBA" id="ARBA00004613"/>
    </source>
</evidence>
<evidence type="ECO:0000256" key="9">
    <source>
        <dbReference type="ARBA" id="ARBA00023049"/>
    </source>
</evidence>
<keyword evidence="14" id="KW-1185">Reference proteome</keyword>
<evidence type="ECO:0000256" key="4">
    <source>
        <dbReference type="ARBA" id="ARBA00022525"/>
    </source>
</evidence>
<feature type="signal peptide" evidence="11">
    <location>
        <begin position="1"/>
        <end position="30"/>
    </location>
</feature>
<organism evidence="13 14">
    <name type="scientific">Chiayiivirga flava</name>
    <dbReference type="NCBI Taxonomy" id="659595"/>
    <lineage>
        <taxon>Bacteria</taxon>
        <taxon>Pseudomonadati</taxon>
        <taxon>Pseudomonadota</taxon>
        <taxon>Gammaproteobacteria</taxon>
        <taxon>Lysobacterales</taxon>
        <taxon>Lysobacteraceae</taxon>
        <taxon>Chiayiivirga</taxon>
    </lineage>
</organism>
<keyword evidence="5" id="KW-0645">Protease</keyword>
<evidence type="ECO:0000256" key="7">
    <source>
        <dbReference type="ARBA" id="ARBA00022801"/>
    </source>
</evidence>
<proteinExistence type="inferred from homology"/>
<evidence type="ECO:0000259" key="12">
    <source>
        <dbReference type="Pfam" id="PF19077"/>
    </source>
</evidence>
<evidence type="ECO:0000256" key="3">
    <source>
        <dbReference type="ARBA" id="ARBA00006006"/>
    </source>
</evidence>
<dbReference type="InterPro" id="IPR027268">
    <property type="entry name" value="Peptidase_M4/M1_CTD_sf"/>
</dbReference>
<dbReference type="InterPro" id="IPR001842">
    <property type="entry name" value="Peptidase_M36"/>
</dbReference>
<feature type="chain" id="PRO_5030843338" description="Bacterial Ig-like domain-containing protein" evidence="11">
    <location>
        <begin position="31"/>
        <end position="1344"/>
    </location>
</feature>
<dbReference type="PANTHER" id="PTHR33478:SF1">
    <property type="entry name" value="EXTRACELLULAR METALLOPROTEINASE MEP"/>
    <property type="match status" value="1"/>
</dbReference>
<comment type="cofactor">
    <cofactor evidence="1">
        <name>Zn(2+)</name>
        <dbReference type="ChEBI" id="CHEBI:29105"/>
    </cofactor>
</comment>
<evidence type="ECO:0000256" key="5">
    <source>
        <dbReference type="ARBA" id="ARBA00022670"/>
    </source>
</evidence>
<dbReference type="Pfam" id="PF19077">
    <property type="entry name" value="Big_13"/>
    <property type="match status" value="1"/>
</dbReference>
<dbReference type="InterPro" id="IPR013783">
    <property type="entry name" value="Ig-like_fold"/>
</dbReference>
<dbReference type="EMBL" id="JACHHP010000002">
    <property type="protein sequence ID" value="MBB5207980.1"/>
    <property type="molecule type" value="Genomic_DNA"/>
</dbReference>
<keyword evidence="8" id="KW-0862">Zinc</keyword>
<evidence type="ECO:0000313" key="13">
    <source>
        <dbReference type="EMBL" id="MBB5207980.1"/>
    </source>
</evidence>
<dbReference type="GO" id="GO:0006508">
    <property type="term" value="P:proteolysis"/>
    <property type="evidence" value="ECO:0007669"/>
    <property type="project" value="UniProtKB-KW"/>
</dbReference>
<dbReference type="Proteomes" id="UP000521199">
    <property type="component" value="Unassembled WGS sequence"/>
</dbReference>
<dbReference type="Gene3D" id="1.10.390.10">
    <property type="entry name" value="Neutral Protease Domain 2"/>
    <property type="match status" value="1"/>
</dbReference>
<keyword evidence="9" id="KW-0482">Metalloprotease</keyword>
<protein>
    <recommendedName>
        <fullName evidence="12">Bacterial Ig-like domain-containing protein</fullName>
    </recommendedName>
</protein>
<sequence length="1344" mass="139529">MHRSIRGSGPYVRARLAAACLALLCGAASAQSTEGFDALSRTAAARDAAGSAPRIDASALRRLDVHGHHDERLGVPNFLWVGDASPARAVSARGADPVRAARDQLRTLAPLYRLSDAEIDALEAYDRQTMPGGAQLVRLRQRIDGIDVFRDSMTLLSDADGRLTAVSGYLLGDTRSRRDASTAAHGFVLDAQDAIARVLDDHGLDGAPLAAALQAQTLRADAGGYTRYTLPVPAQTGDALRVLQPPRVKPVWFRMPEGLVPAWYVESEVDTVAGAHWLAHVISAKDGSLLFRKDLVAEAAFTYRVWAETGGDFRPYNGPVARTWHPHPTGTPDNTQPPFIAPALVTLQNAPFSENDPWLADGATETRGNNVDAFANITAPDDYNVGDIRAAATAPGTFDRTYNVAQAPNTNTDQIQAAVTQLFYVNNWLHDAYYDAGFDEAAGNAQVDNFGRGGIGGDDIRAQGQDYASTSNANMATPADGARPRMRMYVFPVGGEVTRDGTIDNAIVAHEWGHYISNRLIGNAAGLSNLQGGGMGEGWGDFHSLLMTVVPETGPNAYTGAYSVAGYATGRLAPNNSFYYGIRRYPYSTNLNINPLSFRHIQNGVALPVGPPRAFTGTNSSVHNTGEVWASMLWECYSGLLRDSTRLSFDEAQARMKSYVVAGYKMTPNAPTFVEARDGVLAAIAAQSQEDFAICVAGFAKRGAGFGAVAPGREAAGNIGVIESTSTQGYAMAFGDATLDDQPGYCDLDGILDGGETGTLAVHLRNTGFSALAATDLTVSSSSPGVSFPQGNVLPVSDSGPLGAAQALVPIAYAPTGGIDVIDLDLSWDDPQLDAPGNASVQFRVNFDTVPQSSATDDAESPAMAWETRLEVTADDTFRWQRTEISPSEHRFLGRDNASTGLSSLVSPPLQVSTDTPFVITFQHRHQFESGSGVHWDGGIVELSTDDGASWIDIGPSAVPTYNGVLTDQSNNPIETRSAYVNTSTGYPAMSPVTIDLGSTYAGQTVRVRFAVGTDEAVGAAGWELDNLVFAGIDNTPFPTIVPQRDFCADAEIVAGDGQITLVGTPFASGLTVQVSDAQGAPIAGTPVQFAAPSSGASATFPGDVTTLQVPTDGNGVASTPVPVANATAGLYDVVATFGSRSVAIALGNVAPAPGTPDLLPAFDSGNVDDDDITNADPAQFDVVCVDGSTISLRADGVPAGSGAACSGGSATVAASLPEGALAITAVATVGGVDSAASAPLALTVDRSANAPTLAADGAGSPTPTLTGVAEAGAAVTVYDAGVPVCTAVADGAGDWTCVASLDGDGVHALRAGQTDVAGNTSALSDALDLAVGPEIFADGFESD</sequence>
<comment type="subcellular location">
    <subcellularLocation>
        <location evidence="2">Secreted</location>
    </subcellularLocation>
</comment>
<dbReference type="SUPFAM" id="SSF49373">
    <property type="entry name" value="Invasin/intimin cell-adhesion fragments"/>
    <property type="match status" value="1"/>
</dbReference>
<dbReference type="InterPro" id="IPR008964">
    <property type="entry name" value="Invasin/intimin_cell_adhesion"/>
</dbReference>
<gene>
    <name evidence="13" type="ORF">HNQ52_001509</name>
</gene>
<keyword evidence="4" id="KW-0964">Secreted</keyword>
<reference evidence="13 14" key="1">
    <citation type="submission" date="2020-08" db="EMBL/GenBank/DDBJ databases">
        <title>Genomic Encyclopedia of Type Strains, Phase IV (KMG-IV): sequencing the most valuable type-strain genomes for metagenomic binning, comparative biology and taxonomic classification.</title>
        <authorList>
            <person name="Goeker M."/>
        </authorList>
    </citation>
    <scope>NUCLEOTIDE SEQUENCE [LARGE SCALE GENOMIC DNA]</scope>
    <source>
        <strain evidence="13 14">DSM 24163</strain>
    </source>
</reference>
<comment type="caution">
    <text evidence="13">The sequence shown here is derived from an EMBL/GenBank/DDBJ whole genome shotgun (WGS) entry which is preliminary data.</text>
</comment>
<keyword evidence="6" id="KW-0479">Metal-binding</keyword>
<evidence type="ECO:0000313" key="14">
    <source>
        <dbReference type="Proteomes" id="UP000521199"/>
    </source>
</evidence>
<dbReference type="InterPro" id="IPR044016">
    <property type="entry name" value="Big_13"/>
</dbReference>
<evidence type="ECO:0000256" key="11">
    <source>
        <dbReference type="SAM" id="SignalP"/>
    </source>
</evidence>
<dbReference type="Gene3D" id="3.10.170.10">
    <property type="match status" value="1"/>
</dbReference>
<keyword evidence="7" id="KW-0378">Hydrolase</keyword>
<dbReference type="Pfam" id="PF02128">
    <property type="entry name" value="Peptidase_M36"/>
    <property type="match status" value="1"/>
</dbReference>
<evidence type="ECO:0000256" key="1">
    <source>
        <dbReference type="ARBA" id="ARBA00001947"/>
    </source>
</evidence>
<comment type="similarity">
    <text evidence="3">Belongs to the peptidase M36 family.</text>
</comment>
<accession>A0A7W8G1T5</accession>